<dbReference type="Proteomes" id="UP001148838">
    <property type="component" value="Unassembled WGS sequence"/>
</dbReference>
<comment type="caution">
    <text evidence="2">The sequence shown here is derived from an EMBL/GenBank/DDBJ whole genome shotgun (WGS) entry which is preliminary data.</text>
</comment>
<gene>
    <name evidence="2" type="ORF">ANN_08667</name>
</gene>
<feature type="domain" description="DUF4371" evidence="1">
    <location>
        <begin position="61"/>
        <end position="239"/>
    </location>
</feature>
<evidence type="ECO:0000313" key="2">
    <source>
        <dbReference type="EMBL" id="KAJ4440526.1"/>
    </source>
</evidence>
<accession>A0ABQ8T385</accession>
<keyword evidence="3" id="KW-1185">Reference proteome</keyword>
<protein>
    <recommendedName>
        <fullName evidence="1">DUF4371 domain-containing protein</fullName>
    </recommendedName>
</protein>
<dbReference type="EMBL" id="JAJSOF020000017">
    <property type="protein sequence ID" value="KAJ4440526.1"/>
    <property type="molecule type" value="Genomic_DNA"/>
</dbReference>
<reference evidence="2 3" key="1">
    <citation type="journal article" date="2022" name="Allergy">
        <title>Genome assembly and annotation of Periplaneta americana reveal a comprehensive cockroach allergen profile.</title>
        <authorList>
            <person name="Wang L."/>
            <person name="Xiong Q."/>
            <person name="Saelim N."/>
            <person name="Wang L."/>
            <person name="Nong W."/>
            <person name="Wan A.T."/>
            <person name="Shi M."/>
            <person name="Liu X."/>
            <person name="Cao Q."/>
            <person name="Hui J.H.L."/>
            <person name="Sookrung N."/>
            <person name="Leung T.F."/>
            <person name="Tungtrongchitr A."/>
            <person name="Tsui S.K.W."/>
        </authorList>
    </citation>
    <scope>NUCLEOTIDE SEQUENCE [LARGE SCALE GENOMIC DNA]</scope>
    <source>
        <strain evidence="2">PWHHKU_190912</strain>
    </source>
</reference>
<dbReference type="Pfam" id="PF14291">
    <property type="entry name" value="DUF4371"/>
    <property type="match status" value="1"/>
</dbReference>
<dbReference type="PANTHER" id="PTHR45749:SF21">
    <property type="entry name" value="DUF4371 DOMAIN-CONTAINING PROTEIN"/>
    <property type="match status" value="1"/>
</dbReference>
<evidence type="ECO:0000259" key="1">
    <source>
        <dbReference type="Pfam" id="PF14291"/>
    </source>
</evidence>
<sequence>MKVSDGNNKIPHMQNGHLDHLNILPSRLECPRNIYDEATVALQQHEKSANHIKRFLQLNSFGQTRIDHQLDEQKRISDLLHNEKAKRNREVLKRLIDAVCYLAKQELPFRGHDESLTSVNKGNYIELLHLRSEYDPLLATHLKDSTIFRGTSSTIQNDLIANITLLVVKKIKEEIAQTNFVVIMLDETSDIINKSQLTTVLRYIDENSEIQERFLVLLTQEVKVIVHLLALARSELEKYQTKLALRTLVSIPHTIKEIRDNRLTAKVTRSIILDFSLRGFVKKQVYRIPVADLNDLKLRIRLVIQNFTIIMLRNTWREVENRLDACSAINEVLKYIEIVNV</sequence>
<name>A0ABQ8T385_PERAM</name>
<dbReference type="PANTHER" id="PTHR45749">
    <property type="match status" value="1"/>
</dbReference>
<evidence type="ECO:0000313" key="3">
    <source>
        <dbReference type="Proteomes" id="UP001148838"/>
    </source>
</evidence>
<dbReference type="InterPro" id="IPR025398">
    <property type="entry name" value="DUF4371"/>
</dbReference>
<organism evidence="2 3">
    <name type="scientific">Periplaneta americana</name>
    <name type="common">American cockroach</name>
    <name type="synonym">Blatta americana</name>
    <dbReference type="NCBI Taxonomy" id="6978"/>
    <lineage>
        <taxon>Eukaryota</taxon>
        <taxon>Metazoa</taxon>
        <taxon>Ecdysozoa</taxon>
        <taxon>Arthropoda</taxon>
        <taxon>Hexapoda</taxon>
        <taxon>Insecta</taxon>
        <taxon>Pterygota</taxon>
        <taxon>Neoptera</taxon>
        <taxon>Polyneoptera</taxon>
        <taxon>Dictyoptera</taxon>
        <taxon>Blattodea</taxon>
        <taxon>Blattoidea</taxon>
        <taxon>Blattidae</taxon>
        <taxon>Blattinae</taxon>
        <taxon>Periplaneta</taxon>
    </lineage>
</organism>
<proteinExistence type="predicted"/>